<sequence length="176" mass="18845">MSPVSPFELVPSVLLSTLMGTFSIVDAGVAWRACGGADKELEMATLYFGVPIPIVQPIKMIVGPAILLLIPKIIVEDVLPLKRGVANKLPHIYGCLHFLPILSIFFLVPAVIGPAQIAHTRGLQVADVRQLRSANLALVFVCAVVVVLSALQVRAKRDAATRSGPKYSLMPTSENP</sequence>
<keyword evidence="1" id="KW-0812">Transmembrane</keyword>
<dbReference type="EMBL" id="JAQMWT010000436">
    <property type="protein sequence ID" value="KAJ8601347.1"/>
    <property type="molecule type" value="Genomic_DNA"/>
</dbReference>
<accession>A0AAD7XH79</accession>
<evidence type="ECO:0000313" key="3">
    <source>
        <dbReference type="Proteomes" id="UP001230188"/>
    </source>
</evidence>
<protein>
    <submittedName>
        <fullName evidence="2">Uncharacterized protein</fullName>
    </submittedName>
</protein>
<organism evidence="2 3">
    <name type="scientific">Chrysophaeum taylorii</name>
    <dbReference type="NCBI Taxonomy" id="2483200"/>
    <lineage>
        <taxon>Eukaryota</taxon>
        <taxon>Sar</taxon>
        <taxon>Stramenopiles</taxon>
        <taxon>Ochrophyta</taxon>
        <taxon>Pelagophyceae</taxon>
        <taxon>Pelagomonadales</taxon>
        <taxon>Pelagomonadaceae</taxon>
        <taxon>Chrysophaeum</taxon>
    </lineage>
</organism>
<dbReference type="Proteomes" id="UP001230188">
    <property type="component" value="Unassembled WGS sequence"/>
</dbReference>
<keyword evidence="1" id="KW-1133">Transmembrane helix</keyword>
<gene>
    <name evidence="2" type="ORF">CTAYLR_009366</name>
</gene>
<name>A0AAD7XH79_9STRA</name>
<feature type="transmembrane region" description="Helical" evidence="1">
    <location>
        <begin position="90"/>
        <end position="112"/>
    </location>
</feature>
<reference evidence="2" key="1">
    <citation type="submission" date="2023-01" db="EMBL/GenBank/DDBJ databases">
        <title>Metagenome sequencing of chrysophaentin producing Chrysophaeum taylorii.</title>
        <authorList>
            <person name="Davison J."/>
            <person name="Bewley C."/>
        </authorList>
    </citation>
    <scope>NUCLEOTIDE SEQUENCE</scope>
    <source>
        <strain evidence="2">NIES-1699</strain>
    </source>
</reference>
<dbReference type="AlphaFoldDB" id="A0AAD7XH79"/>
<keyword evidence="1" id="KW-0472">Membrane</keyword>
<evidence type="ECO:0000256" key="1">
    <source>
        <dbReference type="SAM" id="Phobius"/>
    </source>
</evidence>
<feature type="transmembrane region" description="Helical" evidence="1">
    <location>
        <begin position="133"/>
        <end position="153"/>
    </location>
</feature>
<feature type="transmembrane region" description="Helical" evidence="1">
    <location>
        <begin position="12"/>
        <end position="34"/>
    </location>
</feature>
<evidence type="ECO:0000313" key="2">
    <source>
        <dbReference type="EMBL" id="KAJ8601347.1"/>
    </source>
</evidence>
<feature type="transmembrane region" description="Helical" evidence="1">
    <location>
        <begin position="46"/>
        <end position="70"/>
    </location>
</feature>
<keyword evidence="3" id="KW-1185">Reference proteome</keyword>
<comment type="caution">
    <text evidence="2">The sequence shown here is derived from an EMBL/GenBank/DDBJ whole genome shotgun (WGS) entry which is preliminary data.</text>
</comment>
<proteinExistence type="predicted"/>